<dbReference type="InterPro" id="IPR007492">
    <property type="entry name" value="LytTR_DNA-bd_dom"/>
</dbReference>
<gene>
    <name evidence="3" type="ORF">SAMN05421740_112105</name>
</gene>
<dbReference type="Proteomes" id="UP000198916">
    <property type="component" value="Unassembled WGS sequence"/>
</dbReference>
<keyword evidence="4" id="KW-1185">Reference proteome</keyword>
<dbReference type="RefSeq" id="WP_090608937.1">
    <property type="nucleotide sequence ID" value="NZ_FNZR01000012.1"/>
</dbReference>
<sequence length="286" mass="31955">MGKILILLSQRHPAHDDPVEYLRIITVIAVLVFLVLWIFTPFNFRRFPEESIAYYALLYAGTAYATMLMGLVWIVFFPKLFATETWTLGKEMLNATYQFTAVTLAVWLLSRTLEGWKPGGRSYLDTWSVVAADGILPYLVAISLKHVYQLRRHLHEATQLQNQLSGYPRFESKQPLAVRGLLVPLLIEEFHYAKSGGNQLHISAVKGGNVQTYTVRGTLKQLLADNEACSQLFQCHRTYIINLTHIAAVDGNAAGCTVDLGDALPEIPVSRTHVSGLKKALAGRQA</sequence>
<evidence type="ECO:0000259" key="2">
    <source>
        <dbReference type="PROSITE" id="PS50930"/>
    </source>
</evidence>
<dbReference type="SMART" id="SM00850">
    <property type="entry name" value="LytTR"/>
    <property type="match status" value="1"/>
</dbReference>
<proteinExistence type="predicted"/>
<dbReference type="EMBL" id="FNZR01000012">
    <property type="protein sequence ID" value="SEL88586.1"/>
    <property type="molecule type" value="Genomic_DNA"/>
</dbReference>
<evidence type="ECO:0000313" key="4">
    <source>
        <dbReference type="Proteomes" id="UP000198916"/>
    </source>
</evidence>
<accession>A0A1H7TVW2</accession>
<feature type="transmembrane region" description="Helical" evidence="1">
    <location>
        <begin position="52"/>
        <end position="80"/>
    </location>
</feature>
<dbReference type="AlphaFoldDB" id="A0A1H7TVW2"/>
<keyword evidence="1" id="KW-0812">Transmembrane</keyword>
<dbReference type="Pfam" id="PF04397">
    <property type="entry name" value="LytTR"/>
    <property type="match status" value="1"/>
</dbReference>
<evidence type="ECO:0000256" key="1">
    <source>
        <dbReference type="SAM" id="Phobius"/>
    </source>
</evidence>
<dbReference type="GO" id="GO:0003677">
    <property type="term" value="F:DNA binding"/>
    <property type="evidence" value="ECO:0007669"/>
    <property type="project" value="UniProtKB-KW"/>
</dbReference>
<reference evidence="4" key="1">
    <citation type="submission" date="2016-10" db="EMBL/GenBank/DDBJ databases">
        <authorList>
            <person name="Varghese N."/>
            <person name="Submissions S."/>
        </authorList>
    </citation>
    <scope>NUCLEOTIDE SEQUENCE [LARGE SCALE GENOMIC DNA]</scope>
    <source>
        <strain evidence="4">Jip14</strain>
    </source>
</reference>
<keyword evidence="1" id="KW-0472">Membrane</keyword>
<keyword evidence="1" id="KW-1133">Transmembrane helix</keyword>
<dbReference type="STRING" id="332977.SAMN05421740_112105"/>
<name>A0A1H7TVW2_9SPHI</name>
<keyword evidence="3" id="KW-0238">DNA-binding</keyword>
<feature type="transmembrane region" description="Helical" evidence="1">
    <location>
        <begin position="21"/>
        <end position="40"/>
    </location>
</feature>
<dbReference type="PROSITE" id="PS50930">
    <property type="entry name" value="HTH_LYTTR"/>
    <property type="match status" value="1"/>
</dbReference>
<dbReference type="Gene3D" id="2.40.50.1020">
    <property type="entry name" value="LytTr DNA-binding domain"/>
    <property type="match status" value="1"/>
</dbReference>
<evidence type="ECO:0000313" key="3">
    <source>
        <dbReference type="EMBL" id="SEL88586.1"/>
    </source>
</evidence>
<organism evidence="3 4">
    <name type="scientific">Parapedobacter koreensis</name>
    <dbReference type="NCBI Taxonomy" id="332977"/>
    <lineage>
        <taxon>Bacteria</taxon>
        <taxon>Pseudomonadati</taxon>
        <taxon>Bacteroidota</taxon>
        <taxon>Sphingobacteriia</taxon>
        <taxon>Sphingobacteriales</taxon>
        <taxon>Sphingobacteriaceae</taxon>
        <taxon>Parapedobacter</taxon>
    </lineage>
</organism>
<protein>
    <submittedName>
        <fullName evidence="3">LytTr DNA-binding domain-containing protein</fullName>
    </submittedName>
</protein>
<feature type="domain" description="HTH LytTR-type" evidence="2">
    <location>
        <begin position="211"/>
        <end position="283"/>
    </location>
</feature>
<dbReference type="OrthoDB" id="1118393at2"/>